<accession>A0A0D2BWI6</accession>
<dbReference type="RefSeq" id="XP_013317400.1">
    <property type="nucleotide sequence ID" value="XM_013461946.1"/>
</dbReference>
<organism evidence="2 3">
    <name type="scientific">Exophiala xenobiotica</name>
    <dbReference type="NCBI Taxonomy" id="348802"/>
    <lineage>
        <taxon>Eukaryota</taxon>
        <taxon>Fungi</taxon>
        <taxon>Dikarya</taxon>
        <taxon>Ascomycota</taxon>
        <taxon>Pezizomycotina</taxon>
        <taxon>Eurotiomycetes</taxon>
        <taxon>Chaetothyriomycetidae</taxon>
        <taxon>Chaetothyriales</taxon>
        <taxon>Herpotrichiellaceae</taxon>
        <taxon>Exophiala</taxon>
    </lineage>
</organism>
<keyword evidence="1" id="KW-1133">Transmembrane helix</keyword>
<dbReference type="HOGENOM" id="CLU_012879_1_0_1"/>
<feature type="transmembrane region" description="Helical" evidence="1">
    <location>
        <begin position="56"/>
        <end position="81"/>
    </location>
</feature>
<evidence type="ECO:0000313" key="2">
    <source>
        <dbReference type="EMBL" id="KIW56816.1"/>
    </source>
</evidence>
<sequence>MAFMILHLIRSNAIGQQPLPLGVLVAPYQIADVSYLWSLEYWACLTSKNGPSRHKIIIFLVIPSAFGLGLVVGPASAIAMIPRIIDYHEDSTLFLMAEQSNLFPSQVTLANGVVEMEDSVSASLYQLGAMDLVGKVQRTITDDRGFRTLHWTEEGYWTGLTQQSTDAERNFTSSLMSTMPGQPLSQVFQRVQNTASDNVLVSNYLQPYVEQRCGTKVVSSDKVLLNNLTEQRPQPQVNGLNYKGYSESGLAYTGLMSINDGGLLSMMFFDPAQAGLNDSLWIVYGEMRFGSGTLWTMTGCHVDAFWYSTHSNFSVVTAITTSNPAEDRTFRHGMKISLDREWASRVSELFRNSSGANLNTMLERAAAAIAIAVSDAGSEYLPGTLPVVFPDRVGGILPTPEKNWRTTQVQRDALLRFIDKQGFLDRYAEVDNYAFDNWTDPARLSRISVQMSRRGYGYDPSETTVQLSLAVLTFSCLVVAVFTAYTMSTRVIATSWDTIGEFTLLALNSAKPSHLPGTSVGVETLSTYRRPVSIRVNKGNSTELVFDDDPALTRADYVRAQPNAEYS</sequence>
<gene>
    <name evidence="2" type="ORF">PV05_05437</name>
</gene>
<name>A0A0D2BWI6_9EURO</name>
<proteinExistence type="predicted"/>
<dbReference type="OrthoDB" id="5342924at2759"/>
<protein>
    <submittedName>
        <fullName evidence="2">Uncharacterized protein</fullName>
    </submittedName>
</protein>
<keyword evidence="1" id="KW-0812">Transmembrane</keyword>
<dbReference type="GeneID" id="25327345"/>
<feature type="transmembrane region" description="Helical" evidence="1">
    <location>
        <begin position="467"/>
        <end position="485"/>
    </location>
</feature>
<evidence type="ECO:0000256" key="1">
    <source>
        <dbReference type="SAM" id="Phobius"/>
    </source>
</evidence>
<keyword evidence="3" id="KW-1185">Reference proteome</keyword>
<dbReference type="Proteomes" id="UP000054342">
    <property type="component" value="Unassembled WGS sequence"/>
</dbReference>
<dbReference type="AlphaFoldDB" id="A0A0D2BWI6"/>
<keyword evidence="1" id="KW-0472">Membrane</keyword>
<reference evidence="2 3" key="1">
    <citation type="submission" date="2015-01" db="EMBL/GenBank/DDBJ databases">
        <title>The Genome Sequence of Exophiala xenobiotica CBS118157.</title>
        <authorList>
            <consortium name="The Broad Institute Genomics Platform"/>
            <person name="Cuomo C."/>
            <person name="de Hoog S."/>
            <person name="Gorbushina A."/>
            <person name="Stielow B."/>
            <person name="Teixiera M."/>
            <person name="Abouelleil A."/>
            <person name="Chapman S.B."/>
            <person name="Priest M."/>
            <person name="Young S.K."/>
            <person name="Wortman J."/>
            <person name="Nusbaum C."/>
            <person name="Birren B."/>
        </authorList>
    </citation>
    <scope>NUCLEOTIDE SEQUENCE [LARGE SCALE GENOMIC DNA]</scope>
    <source>
        <strain evidence="2 3">CBS 118157</strain>
    </source>
</reference>
<dbReference type="EMBL" id="KN847319">
    <property type="protein sequence ID" value="KIW56816.1"/>
    <property type="molecule type" value="Genomic_DNA"/>
</dbReference>
<evidence type="ECO:0000313" key="3">
    <source>
        <dbReference type="Proteomes" id="UP000054342"/>
    </source>
</evidence>